<protein>
    <submittedName>
        <fullName evidence="4">Uncharacterized protein</fullName>
    </submittedName>
</protein>
<feature type="region of interest" description="Disordered" evidence="1">
    <location>
        <begin position="253"/>
        <end position="285"/>
    </location>
</feature>
<dbReference type="Proteomes" id="UP000054477">
    <property type="component" value="Unassembled WGS sequence"/>
</dbReference>
<sequence length="465" mass="49331">MLPSLLLVYLAGAAAASALTGRSLERRGPQTSAVCSTDWTWADNTKQVSPCFLAAVVLGACHGGTWNIPALNSTNKYNNPDSSTADVCSCSWLAYNLLGACADCQGVPQAVQNVDPYFQYCQGFTTTTNSSFPSNYSLPEGTLIPYWATYDPYNWPSQHFDAPTAKSIADQEHPDISNIPTPSSKKKTPIGAIVGGVVGGVAVIALAVGIGLFMCRRRTPKQQPVSPPLIMGQSAHFRSPSDMTMASTGSMGYTTLSSSPAHPVERSGTVRTHNTSANSLPYFSSPVTTIPRTTLPTARQAPLNPPNPEDIIIPFHIPPGGLINPPLGDRKNPRGSYPVYDAPTAPPISIQSRTEPSTGSSRRARVNPPAYSATDSPSPPPRVQRGQLRQGSTDTHDTYTSGTRNNDGHANDSSISGITSSDVRIPETSPSASSGRIVGGPSRDVKRRPTMDNDNVSSVDPRDIA</sequence>
<organism evidence="4 5">
    <name type="scientific">Laccaria amethystina LaAM-08-1</name>
    <dbReference type="NCBI Taxonomy" id="1095629"/>
    <lineage>
        <taxon>Eukaryota</taxon>
        <taxon>Fungi</taxon>
        <taxon>Dikarya</taxon>
        <taxon>Basidiomycota</taxon>
        <taxon>Agaricomycotina</taxon>
        <taxon>Agaricomycetes</taxon>
        <taxon>Agaricomycetidae</taxon>
        <taxon>Agaricales</taxon>
        <taxon>Agaricineae</taxon>
        <taxon>Hydnangiaceae</taxon>
        <taxon>Laccaria</taxon>
    </lineage>
</organism>
<keyword evidence="2" id="KW-0472">Membrane</keyword>
<feature type="signal peptide" evidence="3">
    <location>
        <begin position="1"/>
        <end position="18"/>
    </location>
</feature>
<feature type="compositionally biased region" description="Polar residues" evidence="1">
    <location>
        <begin position="269"/>
        <end position="285"/>
    </location>
</feature>
<evidence type="ECO:0000256" key="1">
    <source>
        <dbReference type="SAM" id="MobiDB-lite"/>
    </source>
</evidence>
<feature type="compositionally biased region" description="Polar residues" evidence="1">
    <location>
        <begin position="387"/>
        <end position="405"/>
    </location>
</feature>
<proteinExistence type="predicted"/>
<dbReference type="Gene3D" id="1.20.5.510">
    <property type="entry name" value="Single helix bin"/>
    <property type="match status" value="1"/>
</dbReference>
<feature type="chain" id="PRO_5002205601" evidence="3">
    <location>
        <begin position="19"/>
        <end position="465"/>
    </location>
</feature>
<keyword evidence="3" id="KW-0732">Signal</keyword>
<evidence type="ECO:0000256" key="3">
    <source>
        <dbReference type="SAM" id="SignalP"/>
    </source>
</evidence>
<keyword evidence="5" id="KW-1185">Reference proteome</keyword>
<evidence type="ECO:0000256" key="2">
    <source>
        <dbReference type="SAM" id="Phobius"/>
    </source>
</evidence>
<reference evidence="4 5" key="1">
    <citation type="submission" date="2014-04" db="EMBL/GenBank/DDBJ databases">
        <authorList>
            <consortium name="DOE Joint Genome Institute"/>
            <person name="Kuo A."/>
            <person name="Kohler A."/>
            <person name="Nagy L.G."/>
            <person name="Floudas D."/>
            <person name="Copeland A."/>
            <person name="Barry K.W."/>
            <person name="Cichocki N."/>
            <person name="Veneault-Fourrey C."/>
            <person name="LaButti K."/>
            <person name="Lindquist E.A."/>
            <person name="Lipzen A."/>
            <person name="Lundell T."/>
            <person name="Morin E."/>
            <person name="Murat C."/>
            <person name="Sun H."/>
            <person name="Tunlid A."/>
            <person name="Henrissat B."/>
            <person name="Grigoriev I.V."/>
            <person name="Hibbett D.S."/>
            <person name="Martin F."/>
            <person name="Nordberg H.P."/>
            <person name="Cantor M.N."/>
            <person name="Hua S.X."/>
        </authorList>
    </citation>
    <scope>NUCLEOTIDE SEQUENCE [LARGE SCALE GENOMIC DNA]</scope>
    <source>
        <strain evidence="4 5">LaAM-08-1</strain>
    </source>
</reference>
<name>A0A0C9WWY6_9AGAR</name>
<feature type="compositionally biased region" description="Polar residues" evidence="1">
    <location>
        <begin position="349"/>
        <end position="361"/>
    </location>
</feature>
<dbReference type="AlphaFoldDB" id="A0A0C9WWY6"/>
<reference evidence="5" key="2">
    <citation type="submission" date="2015-01" db="EMBL/GenBank/DDBJ databases">
        <title>Evolutionary Origins and Diversification of the Mycorrhizal Mutualists.</title>
        <authorList>
            <consortium name="DOE Joint Genome Institute"/>
            <consortium name="Mycorrhizal Genomics Consortium"/>
            <person name="Kohler A."/>
            <person name="Kuo A."/>
            <person name="Nagy L.G."/>
            <person name="Floudas D."/>
            <person name="Copeland A."/>
            <person name="Barry K.W."/>
            <person name="Cichocki N."/>
            <person name="Veneault-Fourrey C."/>
            <person name="LaButti K."/>
            <person name="Lindquist E.A."/>
            <person name="Lipzen A."/>
            <person name="Lundell T."/>
            <person name="Morin E."/>
            <person name="Murat C."/>
            <person name="Riley R."/>
            <person name="Ohm R."/>
            <person name="Sun H."/>
            <person name="Tunlid A."/>
            <person name="Henrissat B."/>
            <person name="Grigoriev I.V."/>
            <person name="Hibbett D.S."/>
            <person name="Martin F."/>
        </authorList>
    </citation>
    <scope>NUCLEOTIDE SEQUENCE [LARGE SCALE GENOMIC DNA]</scope>
    <source>
        <strain evidence="5">LaAM-08-1</strain>
    </source>
</reference>
<evidence type="ECO:0000313" key="4">
    <source>
        <dbReference type="EMBL" id="KIK04225.1"/>
    </source>
</evidence>
<gene>
    <name evidence="4" type="ORF">K443DRAFT_676188</name>
</gene>
<dbReference type="OrthoDB" id="2796893at2759"/>
<dbReference type="HOGENOM" id="CLU_048916_0_0_1"/>
<dbReference type="EMBL" id="KN838572">
    <property type="protein sequence ID" value="KIK04225.1"/>
    <property type="molecule type" value="Genomic_DNA"/>
</dbReference>
<feature type="region of interest" description="Disordered" evidence="1">
    <location>
        <begin position="323"/>
        <end position="465"/>
    </location>
</feature>
<feature type="compositionally biased region" description="Polar residues" evidence="1">
    <location>
        <begin position="411"/>
        <end position="434"/>
    </location>
</feature>
<accession>A0A0C9WWY6</accession>
<evidence type="ECO:0000313" key="5">
    <source>
        <dbReference type="Proteomes" id="UP000054477"/>
    </source>
</evidence>
<keyword evidence="2" id="KW-0812">Transmembrane</keyword>
<feature type="transmembrane region" description="Helical" evidence="2">
    <location>
        <begin position="190"/>
        <end position="213"/>
    </location>
</feature>
<keyword evidence="2" id="KW-1133">Transmembrane helix</keyword>